<proteinExistence type="predicted"/>
<dbReference type="Pfam" id="PF05833">
    <property type="entry name" value="NFACT_N"/>
    <property type="match status" value="1"/>
</dbReference>
<evidence type="ECO:0000313" key="3">
    <source>
        <dbReference type="Proteomes" id="UP000786183"/>
    </source>
</evidence>
<accession>A0ABS7WRF0</accession>
<dbReference type="Proteomes" id="UP000786183">
    <property type="component" value="Unassembled WGS sequence"/>
</dbReference>
<dbReference type="EMBL" id="JACGBB010000001">
    <property type="protein sequence ID" value="MBZ7986529.1"/>
    <property type="molecule type" value="Genomic_DNA"/>
</dbReference>
<reference evidence="2 3" key="1">
    <citation type="submission" date="2020-07" db="EMBL/GenBank/DDBJ databases">
        <title>Transfer of Campylobacter canadensis to the novel genus Avispirillum gen. nov., that also includes two novel species recovered from migratory waterfowl: Avispirillum anseris sp. nov. and Avispirillum brantae sp. nov.</title>
        <authorList>
            <person name="Miller W.G."/>
            <person name="Chapman M.H."/>
            <person name="Yee E."/>
            <person name="Inglis G.D."/>
        </authorList>
    </citation>
    <scope>NUCLEOTIDE SEQUENCE [LARGE SCALE GENOMIC DNA]</scope>
    <source>
        <strain evidence="2 3">L283</strain>
    </source>
</reference>
<evidence type="ECO:0000256" key="1">
    <source>
        <dbReference type="SAM" id="Coils"/>
    </source>
</evidence>
<keyword evidence="1" id="KW-0175">Coiled coil</keyword>
<keyword evidence="3" id="KW-1185">Reference proteome</keyword>
<dbReference type="Gene3D" id="2.30.310.10">
    <property type="entry name" value="ibrinogen binding protein from staphylococcus aureus domain"/>
    <property type="match status" value="1"/>
</dbReference>
<dbReference type="RefSeq" id="WP_172232165.1">
    <property type="nucleotide sequence ID" value="NZ_CP035946.1"/>
</dbReference>
<name>A0ABS7WRF0_9BACT</name>
<evidence type="ECO:0000313" key="2">
    <source>
        <dbReference type="EMBL" id="MBZ7986529.1"/>
    </source>
</evidence>
<organism evidence="2 3">
    <name type="scientific">Campylobacter canadensis</name>
    <dbReference type="NCBI Taxonomy" id="449520"/>
    <lineage>
        <taxon>Bacteria</taxon>
        <taxon>Pseudomonadati</taxon>
        <taxon>Campylobacterota</taxon>
        <taxon>Epsilonproteobacteria</taxon>
        <taxon>Campylobacterales</taxon>
        <taxon>Campylobacteraceae</taxon>
        <taxon>Campylobacter</taxon>
    </lineage>
</organism>
<comment type="caution">
    <text evidence="2">The sequence shown here is derived from an EMBL/GenBank/DDBJ whole genome shotgun (WGS) entry which is preliminary data.</text>
</comment>
<gene>
    <name evidence="2" type="ORF">AVCANL283_00185</name>
</gene>
<sequence length="422" mass="50641">MNYYDLVQIADYLKKYKKIYKAYRVSDNSICIHFDERLCFDLSKFKSAIYKADFFAKNYNSPFDLMLKKYLFNAKILDINVLKNNRILYFHCELAHAYKKQEFYFVLEFSGRFTNALFLDENKIIISALRYYENARIIKQNEKYIDLKETKISEKYIEIINFEEYFKNKYEEIFSNKLNDIKKQKNANIDKKIQKIQYLLDNLEDEKKLEEKALFEYKKGEILKANLYKIKEYERNFSLENINFNLKNSASIEINSIFKNAKKLKQKAKNINIEKENLQNKIKEFEYTKTAINLAKDEYFLQSFKQKKNDKKINENILNFYLNEYKISVGLNENANIWLLKNSKKDDMWFHLKDLKGAHVIISSNKQKYDIDLIYHAASLCACYSGKKNGNFLVDFTQRKNVKIIEKAYVNYVNYDTIKVFL</sequence>
<feature type="coiled-coil region" evidence="1">
    <location>
        <begin position="254"/>
        <end position="288"/>
    </location>
</feature>
<protein>
    <submittedName>
        <fullName evidence="2">DUF814 domain-containing protein</fullName>
    </submittedName>
</protein>
<feature type="coiled-coil region" evidence="1">
    <location>
        <begin position="186"/>
        <end position="220"/>
    </location>
</feature>